<sequence>MAGLSSLLLVAAGALMTASALRRAGLQLPGACRRRGRTSDVVREKQPPSWESLCTDADYDFCADLCKNEMNQFNHTLDSKVAPFHHYRGTDSSA</sequence>
<evidence type="ECO:0000313" key="2">
    <source>
        <dbReference type="EMBL" id="JAC92442.1"/>
    </source>
</evidence>
<dbReference type="EMBL" id="GBIH01002268">
    <property type="protein sequence ID" value="JAC92442.1"/>
    <property type="molecule type" value="mRNA"/>
</dbReference>
<evidence type="ECO:0000256" key="1">
    <source>
        <dbReference type="SAM" id="SignalP"/>
    </source>
</evidence>
<dbReference type="AlphaFoldDB" id="A0A090X802"/>
<reference evidence="2" key="1">
    <citation type="journal article" date="2015" name="PLoS Negl. Trop. Dis.">
        <title>Deep Sequencing Analysis of the Ixodes ricinus Haemocytome.</title>
        <authorList>
            <person name="Kotsyfakis M."/>
            <person name="Kopacek P."/>
            <person name="Franta Z."/>
            <person name="Pedra J.H."/>
            <person name="Ribeiro J.M."/>
        </authorList>
    </citation>
    <scope>NUCLEOTIDE SEQUENCE</scope>
</reference>
<keyword evidence="1" id="KW-0732">Signal</keyword>
<proteinExistence type="evidence at transcript level"/>
<name>A0A090X802_IXORI</name>
<feature type="chain" id="PRO_5001868205" evidence="1">
    <location>
        <begin position="21"/>
        <end position="94"/>
    </location>
</feature>
<accession>A0A090X802</accession>
<organism evidence="2">
    <name type="scientific">Ixodes ricinus</name>
    <name type="common">Common tick</name>
    <name type="synonym">Acarus ricinus</name>
    <dbReference type="NCBI Taxonomy" id="34613"/>
    <lineage>
        <taxon>Eukaryota</taxon>
        <taxon>Metazoa</taxon>
        <taxon>Ecdysozoa</taxon>
        <taxon>Arthropoda</taxon>
        <taxon>Chelicerata</taxon>
        <taxon>Arachnida</taxon>
        <taxon>Acari</taxon>
        <taxon>Parasitiformes</taxon>
        <taxon>Ixodida</taxon>
        <taxon>Ixodoidea</taxon>
        <taxon>Ixodidae</taxon>
        <taxon>Ixodinae</taxon>
        <taxon>Ixodes</taxon>
    </lineage>
</organism>
<feature type="signal peptide" evidence="1">
    <location>
        <begin position="1"/>
        <end position="20"/>
    </location>
</feature>
<protein>
    <submittedName>
        <fullName evidence="2">Putative secreted protein</fullName>
    </submittedName>
</protein>